<keyword evidence="4" id="KW-1133">Transmembrane helix</keyword>
<dbReference type="InterPro" id="IPR008962">
    <property type="entry name" value="PapD-like_sf"/>
</dbReference>
<protein>
    <recommendedName>
        <fullName evidence="7">MSP domain-containing protein</fullName>
    </recommendedName>
</protein>
<keyword evidence="3" id="KW-0812">Transmembrane</keyword>
<evidence type="ECO:0000256" key="5">
    <source>
        <dbReference type="ARBA" id="ARBA00023136"/>
    </source>
</evidence>
<evidence type="ECO:0000313" key="9">
    <source>
        <dbReference type="EMBL" id="CAF1012407.1"/>
    </source>
</evidence>
<dbReference type="InterPro" id="IPR016763">
    <property type="entry name" value="VAP"/>
</dbReference>
<dbReference type="AlphaFoldDB" id="A0A814CGM3"/>
<dbReference type="Gene3D" id="2.60.40.10">
    <property type="entry name" value="Immunoglobulins"/>
    <property type="match status" value="1"/>
</dbReference>
<evidence type="ECO:0000313" key="10">
    <source>
        <dbReference type="Proteomes" id="UP000663854"/>
    </source>
</evidence>
<dbReference type="Proteomes" id="UP000663854">
    <property type="component" value="Unassembled WGS sequence"/>
</dbReference>
<comment type="caution">
    <text evidence="8">The sequence shown here is derived from an EMBL/GenBank/DDBJ whole genome shotgun (WGS) entry which is preliminary data.</text>
</comment>
<evidence type="ECO:0000256" key="3">
    <source>
        <dbReference type="ARBA" id="ARBA00022692"/>
    </source>
</evidence>
<dbReference type="GO" id="GO:0005789">
    <property type="term" value="C:endoplasmic reticulum membrane"/>
    <property type="evidence" value="ECO:0007669"/>
    <property type="project" value="InterPro"/>
</dbReference>
<dbReference type="EMBL" id="CAJNOH010000196">
    <property type="protein sequence ID" value="CAF0939832.1"/>
    <property type="molecule type" value="Genomic_DNA"/>
</dbReference>
<dbReference type="InterPro" id="IPR013783">
    <property type="entry name" value="Ig-like_fold"/>
</dbReference>
<evidence type="ECO:0000313" key="8">
    <source>
        <dbReference type="EMBL" id="CAF0939832.1"/>
    </source>
</evidence>
<name>A0A814CGM3_9BILA</name>
<feature type="signal peptide" evidence="6">
    <location>
        <begin position="1"/>
        <end position="17"/>
    </location>
</feature>
<dbReference type="Pfam" id="PF00635">
    <property type="entry name" value="Motile_Sperm"/>
    <property type="match status" value="1"/>
</dbReference>
<comment type="subcellular location">
    <subcellularLocation>
        <location evidence="1">Membrane</location>
        <topology evidence="1">Single-pass type IV membrane protein</topology>
    </subcellularLocation>
</comment>
<reference evidence="8" key="1">
    <citation type="submission" date="2021-02" db="EMBL/GenBank/DDBJ databases">
        <authorList>
            <person name="Nowell W R."/>
        </authorList>
    </citation>
    <scope>NUCLEOTIDE SEQUENCE</scope>
</reference>
<keyword evidence="11" id="KW-1185">Reference proteome</keyword>
<dbReference type="GO" id="GO:0061817">
    <property type="term" value="P:endoplasmic reticulum-plasma membrane tethering"/>
    <property type="evidence" value="ECO:0007669"/>
    <property type="project" value="TreeGrafter"/>
</dbReference>
<evidence type="ECO:0000313" key="11">
    <source>
        <dbReference type="Proteomes" id="UP000663870"/>
    </source>
</evidence>
<proteinExistence type="inferred from homology"/>
<comment type="similarity">
    <text evidence="2">Belongs to the VAMP-associated protein (VAP) (TC 9.B.17) family.</text>
</comment>
<organism evidence="8 10">
    <name type="scientific">Rotaria sordida</name>
    <dbReference type="NCBI Taxonomy" id="392033"/>
    <lineage>
        <taxon>Eukaryota</taxon>
        <taxon>Metazoa</taxon>
        <taxon>Spiralia</taxon>
        <taxon>Gnathifera</taxon>
        <taxon>Rotifera</taxon>
        <taxon>Eurotatoria</taxon>
        <taxon>Bdelloidea</taxon>
        <taxon>Philodinida</taxon>
        <taxon>Philodinidae</taxon>
        <taxon>Rotaria</taxon>
    </lineage>
</organism>
<evidence type="ECO:0000256" key="4">
    <source>
        <dbReference type="ARBA" id="ARBA00022989"/>
    </source>
</evidence>
<feature type="domain" description="MSP" evidence="7">
    <location>
        <begin position="14"/>
        <end position="133"/>
    </location>
</feature>
<accession>A0A814CGM3</accession>
<evidence type="ECO:0000256" key="6">
    <source>
        <dbReference type="SAM" id="SignalP"/>
    </source>
</evidence>
<evidence type="ECO:0000256" key="2">
    <source>
        <dbReference type="ARBA" id="ARBA00008932"/>
    </source>
</evidence>
<dbReference type="InterPro" id="IPR000535">
    <property type="entry name" value="MSP_dom"/>
</dbReference>
<dbReference type="PROSITE" id="PS50202">
    <property type="entry name" value="MSP"/>
    <property type="match status" value="1"/>
</dbReference>
<evidence type="ECO:0000259" key="7">
    <source>
        <dbReference type="PROSITE" id="PS50202"/>
    </source>
</evidence>
<dbReference type="Proteomes" id="UP000663870">
    <property type="component" value="Unassembled WGS sequence"/>
</dbReference>
<keyword evidence="5" id="KW-0472">Membrane</keyword>
<dbReference type="GO" id="GO:0090158">
    <property type="term" value="P:endoplasmic reticulum membrane organization"/>
    <property type="evidence" value="ECO:0007669"/>
    <property type="project" value="TreeGrafter"/>
</dbReference>
<evidence type="ECO:0000256" key="1">
    <source>
        <dbReference type="ARBA" id="ARBA00004211"/>
    </source>
</evidence>
<dbReference type="EMBL" id="CAJNOL010000334">
    <property type="protein sequence ID" value="CAF1012407.1"/>
    <property type="molecule type" value="Genomic_DNA"/>
</dbReference>
<sequence length="219" mass="25265">MCVCFLLKTLMIMTLELIPQTSLIFKGSHNRESRTNLKLTNTSNERITFKIKTTAPKVYSAYPKRGFMAPLATIIRRKALSADEELNDAKHHNFMVQWTVVSKDYTDTCENFWQQDSIKLKDVNDSKLQCVYVDEQSTIVTCKDPVEERNMRESEFDLLKNHSKQLSNTLSESETPTVQQSSVTFNSDRSVINVVKTIEAIELCSLLLRILVPYFFSYE</sequence>
<keyword evidence="6" id="KW-0732">Signal</keyword>
<dbReference type="PANTHER" id="PTHR10809">
    <property type="entry name" value="VESICLE-ASSOCIATED MEMBRANE PROTEIN-ASSOCIATED PROTEIN"/>
    <property type="match status" value="1"/>
</dbReference>
<feature type="chain" id="PRO_5035683754" description="MSP domain-containing protein" evidence="6">
    <location>
        <begin position="18"/>
        <end position="219"/>
    </location>
</feature>
<dbReference type="SUPFAM" id="SSF49354">
    <property type="entry name" value="PapD-like"/>
    <property type="match status" value="1"/>
</dbReference>
<dbReference type="GO" id="GO:0005886">
    <property type="term" value="C:plasma membrane"/>
    <property type="evidence" value="ECO:0007669"/>
    <property type="project" value="TreeGrafter"/>
</dbReference>
<dbReference type="PANTHER" id="PTHR10809:SF6">
    <property type="entry name" value="AT11025P-RELATED"/>
    <property type="match status" value="1"/>
</dbReference>
<gene>
    <name evidence="9" type="ORF">JXQ802_LOCUS14734</name>
    <name evidence="8" type="ORF">PYM288_LOCUS11527</name>
</gene>